<sequence>MKTDEKIMHASATIRVQAPRTSEFINKSKSMSEEDLIEGCQKGKRKAQSQLYNQYCGAMLAIAMRYCENRSEAEDALQDAFVNIFKRIKDFEGRREGSLTAWIKTIVINSALSLNRKNKKHNRTEDVTEMRIADPDVHVFEDDKSDERKREMILNAVQELPPGYRAVFNLYVMEGYSHKEIAEILEVSENTSKSQLSKARKYLKSYLGIND</sequence>
<name>A0A916NCJ3_9FLAO</name>
<dbReference type="GO" id="GO:0003677">
    <property type="term" value="F:DNA binding"/>
    <property type="evidence" value="ECO:0007669"/>
    <property type="project" value="InterPro"/>
</dbReference>
<dbReference type="NCBIfam" id="TIGR02937">
    <property type="entry name" value="sigma70-ECF"/>
    <property type="match status" value="1"/>
</dbReference>
<protein>
    <submittedName>
        <fullName evidence="7">RNA polymerase sigma-H factor</fullName>
    </submittedName>
</protein>
<dbReference type="AlphaFoldDB" id="A0A916NCJ3"/>
<evidence type="ECO:0000259" key="5">
    <source>
        <dbReference type="Pfam" id="PF04542"/>
    </source>
</evidence>
<dbReference type="Gene3D" id="1.10.10.10">
    <property type="entry name" value="Winged helix-like DNA-binding domain superfamily/Winged helix DNA-binding domain"/>
    <property type="match status" value="1"/>
</dbReference>
<dbReference type="SUPFAM" id="SSF88659">
    <property type="entry name" value="Sigma3 and sigma4 domains of RNA polymerase sigma factors"/>
    <property type="match status" value="1"/>
</dbReference>
<evidence type="ECO:0000259" key="6">
    <source>
        <dbReference type="Pfam" id="PF08281"/>
    </source>
</evidence>
<keyword evidence="2" id="KW-0805">Transcription regulation</keyword>
<keyword evidence="3" id="KW-0731">Sigma factor</keyword>
<dbReference type="InterPro" id="IPR007627">
    <property type="entry name" value="RNA_pol_sigma70_r2"/>
</dbReference>
<proteinExistence type="inferred from homology"/>
<keyword evidence="8" id="KW-1185">Reference proteome</keyword>
<evidence type="ECO:0000256" key="3">
    <source>
        <dbReference type="ARBA" id="ARBA00023082"/>
    </source>
</evidence>
<dbReference type="PANTHER" id="PTHR43133">
    <property type="entry name" value="RNA POLYMERASE ECF-TYPE SIGMA FACTO"/>
    <property type="match status" value="1"/>
</dbReference>
<dbReference type="SUPFAM" id="SSF88946">
    <property type="entry name" value="Sigma2 domain of RNA polymerase sigma factors"/>
    <property type="match status" value="1"/>
</dbReference>
<dbReference type="InterPro" id="IPR039425">
    <property type="entry name" value="RNA_pol_sigma-70-like"/>
</dbReference>
<accession>A0A916NCJ3</accession>
<dbReference type="GO" id="GO:0006352">
    <property type="term" value="P:DNA-templated transcription initiation"/>
    <property type="evidence" value="ECO:0007669"/>
    <property type="project" value="InterPro"/>
</dbReference>
<dbReference type="Gene3D" id="1.10.1740.10">
    <property type="match status" value="1"/>
</dbReference>
<dbReference type="InterPro" id="IPR013325">
    <property type="entry name" value="RNA_pol_sigma_r2"/>
</dbReference>
<evidence type="ECO:0000313" key="8">
    <source>
        <dbReference type="Proteomes" id="UP000683507"/>
    </source>
</evidence>
<dbReference type="EMBL" id="OU015584">
    <property type="protein sequence ID" value="CAG5083237.1"/>
    <property type="molecule type" value="Genomic_DNA"/>
</dbReference>
<dbReference type="PANTHER" id="PTHR43133:SF46">
    <property type="entry name" value="RNA POLYMERASE SIGMA-70 FACTOR ECF SUBFAMILY"/>
    <property type="match status" value="1"/>
</dbReference>
<comment type="similarity">
    <text evidence="1">Belongs to the sigma-70 factor family. ECF subfamily.</text>
</comment>
<dbReference type="Proteomes" id="UP000683507">
    <property type="component" value="Chromosome"/>
</dbReference>
<evidence type="ECO:0000313" key="7">
    <source>
        <dbReference type="EMBL" id="CAG5083237.1"/>
    </source>
</evidence>
<feature type="domain" description="RNA polymerase sigma factor 70 region 4 type 2" evidence="6">
    <location>
        <begin position="150"/>
        <end position="203"/>
    </location>
</feature>
<dbReference type="InterPro" id="IPR014284">
    <property type="entry name" value="RNA_pol_sigma-70_dom"/>
</dbReference>
<evidence type="ECO:0000256" key="1">
    <source>
        <dbReference type="ARBA" id="ARBA00010641"/>
    </source>
</evidence>
<dbReference type="InterPro" id="IPR013324">
    <property type="entry name" value="RNA_pol_sigma_r3/r4-like"/>
</dbReference>
<dbReference type="Pfam" id="PF04542">
    <property type="entry name" value="Sigma70_r2"/>
    <property type="match status" value="1"/>
</dbReference>
<feature type="domain" description="RNA polymerase sigma-70 region 2" evidence="5">
    <location>
        <begin position="51"/>
        <end position="120"/>
    </location>
</feature>
<dbReference type="InterPro" id="IPR036388">
    <property type="entry name" value="WH-like_DNA-bd_sf"/>
</dbReference>
<keyword evidence="4" id="KW-0804">Transcription</keyword>
<dbReference type="CDD" id="cd06171">
    <property type="entry name" value="Sigma70_r4"/>
    <property type="match status" value="1"/>
</dbReference>
<evidence type="ECO:0000256" key="4">
    <source>
        <dbReference type="ARBA" id="ARBA00023163"/>
    </source>
</evidence>
<dbReference type="Pfam" id="PF08281">
    <property type="entry name" value="Sigma70_r4_2"/>
    <property type="match status" value="1"/>
</dbReference>
<organism evidence="7 8">
    <name type="scientific">Parvicella tangerina</name>
    <dbReference type="NCBI Taxonomy" id="2829795"/>
    <lineage>
        <taxon>Bacteria</taxon>
        <taxon>Pseudomonadati</taxon>
        <taxon>Bacteroidota</taxon>
        <taxon>Flavobacteriia</taxon>
        <taxon>Flavobacteriales</taxon>
        <taxon>Parvicellaceae</taxon>
        <taxon>Parvicella</taxon>
    </lineage>
</organism>
<reference evidence="7" key="1">
    <citation type="submission" date="2021-04" db="EMBL/GenBank/DDBJ databases">
        <authorList>
            <person name="Rodrigo-Torres L."/>
            <person name="Arahal R. D."/>
            <person name="Lucena T."/>
        </authorList>
    </citation>
    <scope>NUCLEOTIDE SEQUENCE</scope>
    <source>
        <strain evidence="7">AS29M-1</strain>
    </source>
</reference>
<evidence type="ECO:0000256" key="2">
    <source>
        <dbReference type="ARBA" id="ARBA00023015"/>
    </source>
</evidence>
<gene>
    <name evidence="7" type="primary">algU_3</name>
    <name evidence="7" type="ORF">CRYO30217_02132</name>
</gene>
<dbReference type="GO" id="GO:0016987">
    <property type="term" value="F:sigma factor activity"/>
    <property type="evidence" value="ECO:0007669"/>
    <property type="project" value="UniProtKB-KW"/>
</dbReference>
<dbReference type="InterPro" id="IPR013249">
    <property type="entry name" value="RNA_pol_sigma70_r4_t2"/>
</dbReference>
<dbReference type="KEGG" id="ptan:CRYO30217_02132"/>